<reference evidence="2 3" key="2">
    <citation type="journal article" date="2017" name="Front. Plant Sci.">
        <title>Gene Classification and Mining of Molecular Markers Useful in Red Clover (Trifolium pratense) Breeding.</title>
        <authorList>
            <person name="Istvanek J."/>
            <person name="Dluhosova J."/>
            <person name="Dluhos P."/>
            <person name="Patkova L."/>
            <person name="Nedelnik J."/>
            <person name="Repkova J."/>
        </authorList>
    </citation>
    <scope>NUCLEOTIDE SEQUENCE [LARGE SCALE GENOMIC DNA]</scope>
    <source>
        <strain evidence="3">cv. Tatra</strain>
        <tissue evidence="2">Young leaves</tissue>
    </source>
</reference>
<feature type="non-terminal residue" evidence="2">
    <location>
        <position position="1"/>
    </location>
</feature>
<sequence>PTSFAAATQQPKFHSDFGIINVKSIIPITLDNDSSLYLSWSALFQVQARVHNVLDHIIPPTDETVKQTAEETKKNDPGLWNRLDAVVLQWMYATVTQDILSSVLVINDTAENCWKRIAAMFQDNKHSRAVHLEHQFTNSNLEDFPSTKAYCNRLKLLSDQLANVDSPVNNTRLVLKMLSGLTDTYAGFVTFIQQHDSLPQFETVKSRLELEESTIAQRVARESNTTSSQEALLVKSQDDNS</sequence>
<dbReference type="AlphaFoldDB" id="A0A2K3KQZ1"/>
<evidence type="ECO:0000256" key="1">
    <source>
        <dbReference type="SAM" id="MobiDB-lite"/>
    </source>
</evidence>
<organism evidence="2 3">
    <name type="scientific">Trifolium pratense</name>
    <name type="common">Red clover</name>
    <dbReference type="NCBI Taxonomy" id="57577"/>
    <lineage>
        <taxon>Eukaryota</taxon>
        <taxon>Viridiplantae</taxon>
        <taxon>Streptophyta</taxon>
        <taxon>Embryophyta</taxon>
        <taxon>Tracheophyta</taxon>
        <taxon>Spermatophyta</taxon>
        <taxon>Magnoliopsida</taxon>
        <taxon>eudicotyledons</taxon>
        <taxon>Gunneridae</taxon>
        <taxon>Pentapetalae</taxon>
        <taxon>rosids</taxon>
        <taxon>fabids</taxon>
        <taxon>Fabales</taxon>
        <taxon>Fabaceae</taxon>
        <taxon>Papilionoideae</taxon>
        <taxon>50 kb inversion clade</taxon>
        <taxon>NPAAA clade</taxon>
        <taxon>Hologalegina</taxon>
        <taxon>IRL clade</taxon>
        <taxon>Trifolieae</taxon>
        <taxon>Trifolium</taxon>
    </lineage>
</organism>
<comment type="caution">
    <text evidence="2">The sequence shown here is derived from an EMBL/GenBank/DDBJ whole genome shotgun (WGS) entry which is preliminary data.</text>
</comment>
<dbReference type="PANTHER" id="PTHR47481">
    <property type="match status" value="1"/>
</dbReference>
<evidence type="ECO:0000313" key="2">
    <source>
        <dbReference type="EMBL" id="PNX68715.1"/>
    </source>
</evidence>
<evidence type="ECO:0000313" key="3">
    <source>
        <dbReference type="Proteomes" id="UP000236291"/>
    </source>
</evidence>
<feature type="non-terminal residue" evidence="2">
    <location>
        <position position="241"/>
    </location>
</feature>
<gene>
    <name evidence="2" type="ORF">L195_g056319</name>
</gene>
<accession>A0A2K3KQZ1</accession>
<dbReference type="EMBL" id="ASHM01106275">
    <property type="protein sequence ID" value="PNX68715.1"/>
    <property type="molecule type" value="Genomic_DNA"/>
</dbReference>
<dbReference type="Proteomes" id="UP000236291">
    <property type="component" value="Unassembled WGS sequence"/>
</dbReference>
<name>A0A2K3KQZ1_TRIPR</name>
<feature type="region of interest" description="Disordered" evidence="1">
    <location>
        <begin position="219"/>
        <end position="241"/>
    </location>
</feature>
<evidence type="ECO:0008006" key="4">
    <source>
        <dbReference type="Google" id="ProtNLM"/>
    </source>
</evidence>
<proteinExistence type="predicted"/>
<protein>
    <recommendedName>
        <fullName evidence="4">Retrovirus-related Pol polyprotein from transposon TNT 1-94</fullName>
    </recommendedName>
</protein>
<dbReference type="Pfam" id="PF14223">
    <property type="entry name" value="Retrotran_gag_2"/>
    <property type="match status" value="1"/>
</dbReference>
<reference evidence="2 3" key="1">
    <citation type="journal article" date="2014" name="Am. J. Bot.">
        <title>Genome assembly and annotation for red clover (Trifolium pratense; Fabaceae).</title>
        <authorList>
            <person name="Istvanek J."/>
            <person name="Jaros M."/>
            <person name="Krenek A."/>
            <person name="Repkova J."/>
        </authorList>
    </citation>
    <scope>NUCLEOTIDE SEQUENCE [LARGE SCALE GENOMIC DNA]</scope>
    <source>
        <strain evidence="3">cv. Tatra</strain>
        <tissue evidence="2">Young leaves</tissue>
    </source>
</reference>
<dbReference type="PANTHER" id="PTHR47481:SF42">
    <property type="entry name" value="RHO GTPASE-ACTIVATING PROTEIN GACK-LIKE"/>
    <property type="match status" value="1"/>
</dbReference>